<protein>
    <submittedName>
        <fullName evidence="7">Tryptophan-rich sensory protein</fullName>
    </submittedName>
</protein>
<keyword evidence="8" id="KW-1185">Reference proteome</keyword>
<dbReference type="CDD" id="cd15904">
    <property type="entry name" value="TSPO_MBR"/>
    <property type="match status" value="1"/>
</dbReference>
<dbReference type="EMBL" id="RCHT01000014">
    <property type="protein sequence ID" value="RLL10360.1"/>
    <property type="molecule type" value="Genomic_DNA"/>
</dbReference>
<comment type="caution">
    <text evidence="7">The sequence shown here is derived from an EMBL/GenBank/DDBJ whole genome shotgun (WGS) entry which is preliminary data.</text>
</comment>
<accession>A0A498CLC0</accession>
<dbReference type="PANTHER" id="PTHR10057:SF0">
    <property type="entry name" value="TRANSLOCATOR PROTEIN"/>
    <property type="match status" value="1"/>
</dbReference>
<comment type="subcellular location">
    <subcellularLocation>
        <location evidence="1">Membrane</location>
        <topology evidence="1">Multi-pass membrane protein</topology>
    </subcellularLocation>
</comment>
<dbReference type="Proteomes" id="UP000276301">
    <property type="component" value="Unassembled WGS sequence"/>
</dbReference>
<name>A0A498CLC0_9FIRM</name>
<keyword evidence="4 6" id="KW-1133">Transmembrane helix</keyword>
<dbReference type="InterPro" id="IPR038330">
    <property type="entry name" value="TspO/MBR-related_sf"/>
</dbReference>
<evidence type="ECO:0000313" key="8">
    <source>
        <dbReference type="Proteomes" id="UP000276301"/>
    </source>
</evidence>
<dbReference type="InterPro" id="IPR004307">
    <property type="entry name" value="TspO_MBR"/>
</dbReference>
<feature type="transmembrane region" description="Helical" evidence="6">
    <location>
        <begin position="85"/>
        <end position="107"/>
    </location>
</feature>
<feature type="transmembrane region" description="Helical" evidence="6">
    <location>
        <begin position="145"/>
        <end position="164"/>
    </location>
</feature>
<dbReference type="Gene3D" id="1.20.1260.100">
    <property type="entry name" value="TspO/MBR protein"/>
    <property type="match status" value="1"/>
</dbReference>
<feature type="transmembrane region" description="Helical" evidence="6">
    <location>
        <begin position="119"/>
        <end position="139"/>
    </location>
</feature>
<evidence type="ECO:0000256" key="1">
    <source>
        <dbReference type="ARBA" id="ARBA00004141"/>
    </source>
</evidence>
<dbReference type="FunFam" id="1.20.1260.100:FF:000001">
    <property type="entry name" value="translocator protein 2"/>
    <property type="match status" value="1"/>
</dbReference>
<feature type="transmembrane region" description="Helical" evidence="6">
    <location>
        <begin position="45"/>
        <end position="65"/>
    </location>
</feature>
<evidence type="ECO:0000256" key="4">
    <source>
        <dbReference type="ARBA" id="ARBA00022989"/>
    </source>
</evidence>
<proteinExistence type="inferred from homology"/>
<feature type="transmembrane region" description="Helical" evidence="6">
    <location>
        <begin position="171"/>
        <end position="192"/>
    </location>
</feature>
<evidence type="ECO:0000256" key="3">
    <source>
        <dbReference type="ARBA" id="ARBA00022692"/>
    </source>
</evidence>
<dbReference type="PANTHER" id="PTHR10057">
    <property type="entry name" value="PERIPHERAL-TYPE BENZODIAZEPINE RECEPTOR"/>
    <property type="match status" value="1"/>
</dbReference>
<gene>
    <name evidence="7" type="ORF">D4A47_08885</name>
</gene>
<dbReference type="Pfam" id="PF03073">
    <property type="entry name" value="TspO_MBR"/>
    <property type="match status" value="1"/>
</dbReference>
<reference evidence="7 8" key="1">
    <citation type="submission" date="2018-10" db="EMBL/GenBank/DDBJ databases">
        <title>Anaerotruncus faecis sp. nov., isolated from human feces.</title>
        <authorList>
            <person name="Wang Y.-J."/>
        </authorList>
    </citation>
    <scope>NUCLEOTIDE SEQUENCE [LARGE SCALE GENOMIC DNA]</scope>
    <source>
        <strain evidence="7 8">22A2-44</strain>
    </source>
</reference>
<keyword evidence="5 6" id="KW-0472">Membrane</keyword>
<comment type="similarity">
    <text evidence="2">Belongs to the TspO/BZRP family.</text>
</comment>
<dbReference type="AlphaFoldDB" id="A0A498CLC0"/>
<dbReference type="GO" id="GO:0033013">
    <property type="term" value="P:tetrapyrrole metabolic process"/>
    <property type="evidence" value="ECO:0007669"/>
    <property type="project" value="UniProtKB-ARBA"/>
</dbReference>
<keyword evidence="3 6" id="KW-0812">Transmembrane</keyword>
<evidence type="ECO:0000256" key="6">
    <source>
        <dbReference type="SAM" id="Phobius"/>
    </source>
</evidence>
<evidence type="ECO:0000256" key="5">
    <source>
        <dbReference type="ARBA" id="ARBA00023136"/>
    </source>
</evidence>
<evidence type="ECO:0000313" key="7">
    <source>
        <dbReference type="EMBL" id="RLL10360.1"/>
    </source>
</evidence>
<organism evidence="7 8">
    <name type="scientific">Anaerotruncus massiliensis</name>
    <name type="common">ex Liu et al. 2021</name>
    <dbReference type="NCBI Taxonomy" id="2321404"/>
    <lineage>
        <taxon>Bacteria</taxon>
        <taxon>Bacillati</taxon>
        <taxon>Bacillota</taxon>
        <taxon>Clostridia</taxon>
        <taxon>Eubacteriales</taxon>
        <taxon>Oscillospiraceae</taxon>
        <taxon>Anaerotruncus</taxon>
    </lineage>
</organism>
<evidence type="ECO:0000256" key="2">
    <source>
        <dbReference type="ARBA" id="ARBA00007524"/>
    </source>
</evidence>
<dbReference type="GO" id="GO:0016020">
    <property type="term" value="C:membrane"/>
    <property type="evidence" value="ECO:0007669"/>
    <property type="project" value="UniProtKB-SubCell"/>
</dbReference>
<sequence length="195" mass="22131">MRLRVYYTPKRQAPSNNLNKCYCFVISYRKENFVWKRGTPMTIRLKPLAVSVAVPLAGGLLSNWLSGDVRAVYESLNLPAFAPPAWIFGVVWPLLYLLLGIAAYLIWEKPASSARTQALTFYGVQLLLNFLWSPLFFRFGLFRFAFWELCALFALAAVTAACFAMLSRRTLWLTAPYLCWLLYAAALNRAVAALN</sequence>